<dbReference type="GO" id="GO:0010073">
    <property type="term" value="P:meristem maintenance"/>
    <property type="evidence" value="ECO:0007669"/>
    <property type="project" value="InterPro"/>
</dbReference>
<dbReference type="EMBL" id="MVGT01000459">
    <property type="protein sequence ID" value="OVA16888.1"/>
    <property type="molecule type" value="Genomic_DNA"/>
</dbReference>
<comment type="caution">
    <text evidence="2">The sequence shown here is derived from an EMBL/GenBank/DDBJ whole genome shotgun (WGS) entry which is preliminary data.</text>
</comment>
<gene>
    <name evidence="2" type="ORF">BVC80_9049g14</name>
</gene>
<reference evidence="2 3" key="1">
    <citation type="journal article" date="2017" name="Mol. Plant">
        <title>The Genome of Medicinal Plant Macleaya cordata Provides New Insights into Benzylisoquinoline Alkaloids Metabolism.</title>
        <authorList>
            <person name="Liu X."/>
            <person name="Liu Y."/>
            <person name="Huang P."/>
            <person name="Ma Y."/>
            <person name="Qing Z."/>
            <person name="Tang Q."/>
            <person name="Cao H."/>
            <person name="Cheng P."/>
            <person name="Zheng Y."/>
            <person name="Yuan Z."/>
            <person name="Zhou Y."/>
            <person name="Liu J."/>
            <person name="Tang Z."/>
            <person name="Zhuo Y."/>
            <person name="Zhang Y."/>
            <person name="Yu L."/>
            <person name="Huang J."/>
            <person name="Yang P."/>
            <person name="Peng Q."/>
            <person name="Zhang J."/>
            <person name="Jiang W."/>
            <person name="Zhang Z."/>
            <person name="Lin K."/>
            <person name="Ro D.K."/>
            <person name="Chen X."/>
            <person name="Xiong X."/>
            <person name="Shang Y."/>
            <person name="Huang S."/>
            <person name="Zeng J."/>
        </authorList>
    </citation>
    <scope>NUCLEOTIDE SEQUENCE [LARGE SCALE GENOMIC DNA]</scope>
    <source>
        <strain evidence="3">cv. BLH2017</strain>
        <tissue evidence="2">Root</tissue>
    </source>
</reference>
<dbReference type="Pfam" id="PF10536">
    <property type="entry name" value="PMD"/>
    <property type="match status" value="1"/>
</dbReference>
<keyword evidence="3" id="KW-1185">Reference proteome</keyword>
<dbReference type="AlphaFoldDB" id="A0A200R2I7"/>
<evidence type="ECO:0000313" key="2">
    <source>
        <dbReference type="EMBL" id="OVA16888.1"/>
    </source>
</evidence>
<sequence>MTMVEDPPEAVIPQNMIRFTQERDDFSASHNLFHSHVSPTMNWETWMREIYANPDFVDRLKRAGIHDVILASKVHIHRDIQHLAAFVSRWCKDTYTCFLAWGELTITVEDVVSLLNLPTSRSVCPSRLFLNPVEEKLVILLERGILNATKEAEAEKSSRRFSFPDWIRYWCMTSKGASPGRVPCGFHCNVVVSSHLQEWFPF</sequence>
<dbReference type="InterPro" id="IPR044824">
    <property type="entry name" value="MAIN-like"/>
</dbReference>
<keyword evidence="2" id="KW-0032">Aminotransferase</keyword>
<dbReference type="InParanoid" id="A0A200R2I7"/>
<dbReference type="Proteomes" id="UP000195402">
    <property type="component" value="Unassembled WGS sequence"/>
</dbReference>
<evidence type="ECO:0000313" key="3">
    <source>
        <dbReference type="Proteomes" id="UP000195402"/>
    </source>
</evidence>
<organism evidence="2 3">
    <name type="scientific">Macleaya cordata</name>
    <name type="common">Five-seeded plume-poppy</name>
    <name type="synonym">Bocconia cordata</name>
    <dbReference type="NCBI Taxonomy" id="56857"/>
    <lineage>
        <taxon>Eukaryota</taxon>
        <taxon>Viridiplantae</taxon>
        <taxon>Streptophyta</taxon>
        <taxon>Embryophyta</taxon>
        <taxon>Tracheophyta</taxon>
        <taxon>Spermatophyta</taxon>
        <taxon>Magnoliopsida</taxon>
        <taxon>Ranunculales</taxon>
        <taxon>Papaveraceae</taxon>
        <taxon>Papaveroideae</taxon>
        <taxon>Macleaya</taxon>
    </lineage>
</organism>
<dbReference type="OrthoDB" id="1937804at2759"/>
<dbReference type="PANTHER" id="PTHR46033">
    <property type="entry name" value="PROTEIN MAIN-LIKE 2"/>
    <property type="match status" value="1"/>
</dbReference>
<name>A0A200R2I7_MACCD</name>
<accession>A0A200R2I7</accession>
<feature type="domain" description="Aminotransferase-like plant mobile" evidence="1">
    <location>
        <begin position="64"/>
        <end position="119"/>
    </location>
</feature>
<keyword evidence="2" id="KW-0808">Transferase</keyword>
<dbReference type="GO" id="GO:0008483">
    <property type="term" value="F:transaminase activity"/>
    <property type="evidence" value="ECO:0007669"/>
    <property type="project" value="UniProtKB-KW"/>
</dbReference>
<evidence type="ECO:0000259" key="1">
    <source>
        <dbReference type="Pfam" id="PF10536"/>
    </source>
</evidence>
<dbReference type="InterPro" id="IPR019557">
    <property type="entry name" value="AminoTfrase-like_pln_mobile"/>
</dbReference>
<proteinExistence type="predicted"/>
<dbReference type="PANTHER" id="PTHR46033:SF80">
    <property type="entry name" value="PROTEIN MAIN-LIKE 2-LIKE"/>
    <property type="match status" value="1"/>
</dbReference>
<protein>
    <submittedName>
        <fullName evidence="2">Aminotransferase-like</fullName>
    </submittedName>
</protein>